<reference evidence="3 4" key="1">
    <citation type="submission" date="2014-10" db="EMBL/GenBank/DDBJ databases">
        <title>Draft genome of the hookworm Ancylostoma caninum.</title>
        <authorList>
            <person name="Mitreva M."/>
        </authorList>
    </citation>
    <scope>NUCLEOTIDE SEQUENCE [LARGE SCALE GENOMIC DNA]</scope>
    <source>
        <strain evidence="3 4">Baltimore</strain>
    </source>
</reference>
<evidence type="ECO:0000313" key="4">
    <source>
        <dbReference type="Proteomes" id="UP000252519"/>
    </source>
</evidence>
<feature type="compositionally biased region" description="Basic and acidic residues" evidence="2">
    <location>
        <begin position="334"/>
        <end position="349"/>
    </location>
</feature>
<dbReference type="PANTHER" id="PTHR11579">
    <property type="entry name" value="PROTEIN-L-ISOASPARTATE O-METHYLTRANSFERASE"/>
    <property type="match status" value="1"/>
</dbReference>
<dbReference type="Pfam" id="PF01135">
    <property type="entry name" value="PCMT"/>
    <property type="match status" value="1"/>
</dbReference>
<feature type="compositionally biased region" description="Acidic residues" evidence="2">
    <location>
        <begin position="573"/>
        <end position="584"/>
    </location>
</feature>
<dbReference type="AlphaFoldDB" id="A0A368GQ31"/>
<name>A0A368GQ31_ANCCA</name>
<dbReference type="SUPFAM" id="SSF53335">
    <property type="entry name" value="S-adenosyl-L-methionine-dependent methyltransferases"/>
    <property type="match status" value="1"/>
</dbReference>
<accession>A0A368GQ31</accession>
<protein>
    <submittedName>
        <fullName evidence="3">Protein-L-isoaspartate(D-aspartate) O-methyltransferase</fullName>
    </submittedName>
</protein>
<feature type="compositionally biased region" description="Basic and acidic residues" evidence="2">
    <location>
        <begin position="690"/>
        <end position="712"/>
    </location>
</feature>
<comment type="caution">
    <text evidence="3">The sequence shown here is derived from an EMBL/GenBank/DDBJ whole genome shotgun (WGS) entry which is preliminary data.</text>
</comment>
<evidence type="ECO:0000313" key="3">
    <source>
        <dbReference type="EMBL" id="RCN45718.1"/>
    </source>
</evidence>
<sequence length="754" mass="83740">LSGPVEIAHVSTSCLTSPLTDVHDFLISSLILKVMGVAASRDNDDLTDNLVKHGQIVSKEVELVFRLVDRGRFFPSEYIDEAYRDNPFKVPAEANGDWTPGKLHISAPSMYATVLEKLDLHAGHAFLNIGSGTGWLSTAAGFLIGKFAWFSVKLFSGTGINHGVEIHENLIKFAEERLAETILLPEVSAFNWAKPAFFHGNGLAQEMSHSSHFYDRVYCGAAVTDLQTVAHLIKLLEIGGKLIVPFRNSLTAYTRTAESAYTSEVLMACQFADLLPPKPEDRSDCLPCLVRPPSLADHCRNVIRESLRKKVLESYPVFMRSIVNTEGVLGSDDASSHPDADAEMAEGQRRRELSIIRHPIRVELFRNLGAARIRLEAYDRRAREDRNHDEQRDGEQANETEHREGGDNERRDENNRDVEVGAGMFVFADEGPPSDDEELGDEDRMGLQWLNAILGFERDRVEARMRRRRARENEHVESESSNDDSSSDSSWNADAQEHAEDLTENNGADHPAEDNGADHPAEDSGADHRAENNGAEHLAESTNNGANHAEEGNETSPKETSASSEAATAPEAEPMDLLEEELTTEEQNNHGEDVTQGEQEGGNDGEEASANEAGGNAEEETDRENEDHDWDNFPMREMIELSEFLGETNNRSRAERRGSRARNNGTNGAGPSRRNGPRSSMSRRAVKRARLAESENHDESEKQAEEERDRQKASLKVFGEAFDEALRKLPLPKHLIKFLSLQSITPMFGSNQAT</sequence>
<feature type="region of interest" description="Disordered" evidence="2">
    <location>
        <begin position="383"/>
        <end position="416"/>
    </location>
</feature>
<organism evidence="3 4">
    <name type="scientific">Ancylostoma caninum</name>
    <name type="common">Dog hookworm</name>
    <dbReference type="NCBI Taxonomy" id="29170"/>
    <lineage>
        <taxon>Eukaryota</taxon>
        <taxon>Metazoa</taxon>
        <taxon>Ecdysozoa</taxon>
        <taxon>Nematoda</taxon>
        <taxon>Chromadorea</taxon>
        <taxon>Rhabditida</taxon>
        <taxon>Rhabditina</taxon>
        <taxon>Rhabditomorpha</taxon>
        <taxon>Strongyloidea</taxon>
        <taxon>Ancylostomatidae</taxon>
        <taxon>Ancylostomatinae</taxon>
        <taxon>Ancylostoma</taxon>
    </lineage>
</organism>
<feature type="compositionally biased region" description="Basic and acidic residues" evidence="2">
    <location>
        <begin position="510"/>
        <end position="531"/>
    </location>
</feature>
<dbReference type="InterPro" id="IPR029063">
    <property type="entry name" value="SAM-dependent_MTases_sf"/>
</dbReference>
<feature type="compositionally biased region" description="Low complexity" evidence="2">
    <location>
        <begin position="554"/>
        <end position="572"/>
    </location>
</feature>
<dbReference type="PANTHER" id="PTHR11579:SF9">
    <property type="entry name" value="PROTEIN-L-ISOASPARTATE O-METHYLTRANSFERASE"/>
    <property type="match status" value="1"/>
</dbReference>
<feature type="region of interest" description="Disordered" evidence="2">
    <location>
        <begin position="328"/>
        <end position="349"/>
    </location>
</feature>
<dbReference type="Gene3D" id="3.40.50.150">
    <property type="entry name" value="Vaccinia Virus protein VP39"/>
    <property type="match status" value="1"/>
</dbReference>
<feature type="region of interest" description="Disordered" evidence="2">
    <location>
        <begin position="469"/>
        <end position="712"/>
    </location>
</feature>
<feature type="compositionally biased region" description="Acidic residues" evidence="2">
    <location>
        <begin position="617"/>
        <end position="629"/>
    </location>
</feature>
<gene>
    <name evidence="3" type="ORF">ANCCAN_08286</name>
</gene>
<keyword evidence="3" id="KW-0808">Transferase</keyword>
<proteinExistence type="inferred from homology"/>
<keyword evidence="3" id="KW-0489">Methyltransferase</keyword>
<dbReference type="GO" id="GO:0032259">
    <property type="term" value="P:methylation"/>
    <property type="evidence" value="ECO:0007669"/>
    <property type="project" value="UniProtKB-KW"/>
</dbReference>
<dbReference type="STRING" id="29170.A0A368GQ31"/>
<evidence type="ECO:0000256" key="1">
    <source>
        <dbReference type="ARBA" id="ARBA00005369"/>
    </source>
</evidence>
<dbReference type="GO" id="GO:0004719">
    <property type="term" value="F:protein-L-isoaspartate (D-aspartate) O-methyltransferase activity"/>
    <property type="evidence" value="ECO:0007669"/>
    <property type="project" value="InterPro"/>
</dbReference>
<dbReference type="OrthoDB" id="10257972at2759"/>
<dbReference type="EMBL" id="JOJR01000095">
    <property type="protein sequence ID" value="RCN45718.1"/>
    <property type="molecule type" value="Genomic_DNA"/>
</dbReference>
<evidence type="ECO:0000256" key="2">
    <source>
        <dbReference type="SAM" id="MobiDB-lite"/>
    </source>
</evidence>
<feature type="non-terminal residue" evidence="3">
    <location>
        <position position="1"/>
    </location>
</feature>
<dbReference type="Proteomes" id="UP000252519">
    <property type="component" value="Unassembled WGS sequence"/>
</dbReference>
<comment type="similarity">
    <text evidence="1">Belongs to the methyltransferase superfamily. L-isoaspartyl/D-aspartyl protein methyltransferase family.</text>
</comment>
<dbReference type="GO" id="GO:0005737">
    <property type="term" value="C:cytoplasm"/>
    <property type="evidence" value="ECO:0007669"/>
    <property type="project" value="TreeGrafter"/>
</dbReference>
<keyword evidence="4" id="KW-1185">Reference proteome</keyword>
<dbReference type="InterPro" id="IPR000682">
    <property type="entry name" value="PCMT"/>
</dbReference>